<keyword evidence="7 8" id="KW-0238">DNA-binding</keyword>
<dbReference type="InterPro" id="IPR038454">
    <property type="entry name" value="DnaA_N_sf"/>
</dbReference>
<feature type="domain" description="Chromosomal replication initiator DnaA C-terminal" evidence="13">
    <location>
        <begin position="358"/>
        <end position="427"/>
    </location>
</feature>
<comment type="subunit">
    <text evidence="8">Oligomerizes as a right-handed, spiral filament on DNA at oriC.</text>
</comment>
<evidence type="ECO:0000256" key="1">
    <source>
        <dbReference type="ARBA" id="ARBA00006583"/>
    </source>
</evidence>
<accession>A0A1F5TQL2</accession>
<evidence type="ECO:0000256" key="6">
    <source>
        <dbReference type="ARBA" id="ARBA00023121"/>
    </source>
</evidence>
<dbReference type="FunFam" id="3.40.50.300:FF:000668">
    <property type="entry name" value="Chromosomal replication initiator protein DnaA"/>
    <property type="match status" value="1"/>
</dbReference>
<evidence type="ECO:0000259" key="13">
    <source>
        <dbReference type="SMART" id="SM00760"/>
    </source>
</evidence>
<gene>
    <name evidence="8" type="primary">dnaA</name>
    <name evidence="14" type="ORF">A2531_01275</name>
</gene>
<dbReference type="CDD" id="cd00009">
    <property type="entry name" value="AAA"/>
    <property type="match status" value="1"/>
</dbReference>
<reference evidence="14 15" key="1">
    <citation type="journal article" date="2016" name="Nat. Commun.">
        <title>Thousands of microbial genomes shed light on interconnected biogeochemical processes in an aquifer system.</title>
        <authorList>
            <person name="Anantharaman K."/>
            <person name="Brown C.T."/>
            <person name="Hug L.A."/>
            <person name="Sharon I."/>
            <person name="Castelle C.J."/>
            <person name="Probst A.J."/>
            <person name="Thomas B.C."/>
            <person name="Singh A."/>
            <person name="Wilkins M.J."/>
            <person name="Karaoz U."/>
            <person name="Brodie E.L."/>
            <person name="Williams K.H."/>
            <person name="Hubbard S.S."/>
            <person name="Banfield J.F."/>
        </authorList>
    </citation>
    <scope>NUCLEOTIDE SEQUENCE [LARGE SCALE GENOMIC DNA]</scope>
</reference>
<organism evidence="14 15">
    <name type="scientific">Candidatus Falkowbacteria bacterium RIFOXYD2_FULL_34_120</name>
    <dbReference type="NCBI Taxonomy" id="1798007"/>
    <lineage>
        <taxon>Bacteria</taxon>
        <taxon>Candidatus Falkowiibacteriota</taxon>
    </lineage>
</organism>
<dbReference type="Pfam" id="PF00308">
    <property type="entry name" value="Bac_DnaA"/>
    <property type="match status" value="1"/>
</dbReference>
<dbReference type="Gene3D" id="1.10.1750.10">
    <property type="match status" value="1"/>
</dbReference>
<dbReference type="EMBL" id="MFGO01000013">
    <property type="protein sequence ID" value="OGF41137.1"/>
    <property type="molecule type" value="Genomic_DNA"/>
</dbReference>
<comment type="caution">
    <text evidence="8">Lacks conserved residue(s) required for the propagation of feature annotation.</text>
</comment>
<evidence type="ECO:0000256" key="10">
    <source>
        <dbReference type="RuleBase" id="RU000577"/>
    </source>
</evidence>
<evidence type="ECO:0000256" key="5">
    <source>
        <dbReference type="ARBA" id="ARBA00022840"/>
    </source>
</evidence>
<dbReference type="PRINTS" id="PR00051">
    <property type="entry name" value="DNAA"/>
</dbReference>
<dbReference type="InterPro" id="IPR027417">
    <property type="entry name" value="P-loop_NTPase"/>
</dbReference>
<dbReference type="InterPro" id="IPR003593">
    <property type="entry name" value="AAA+_ATPase"/>
</dbReference>
<evidence type="ECO:0000256" key="3">
    <source>
        <dbReference type="ARBA" id="ARBA00022705"/>
    </source>
</evidence>
<dbReference type="Gene3D" id="3.30.300.180">
    <property type="match status" value="1"/>
</dbReference>
<evidence type="ECO:0000256" key="4">
    <source>
        <dbReference type="ARBA" id="ARBA00022741"/>
    </source>
</evidence>
<dbReference type="GO" id="GO:0008289">
    <property type="term" value="F:lipid binding"/>
    <property type="evidence" value="ECO:0007669"/>
    <property type="project" value="UniProtKB-KW"/>
</dbReference>
<dbReference type="HAMAP" id="MF_00377">
    <property type="entry name" value="DnaA_bact"/>
    <property type="match status" value="1"/>
</dbReference>
<dbReference type="GO" id="GO:0003688">
    <property type="term" value="F:DNA replication origin binding"/>
    <property type="evidence" value="ECO:0007669"/>
    <property type="project" value="UniProtKB-UniRule"/>
</dbReference>
<dbReference type="Gene3D" id="3.40.50.300">
    <property type="entry name" value="P-loop containing nucleotide triphosphate hydrolases"/>
    <property type="match status" value="1"/>
</dbReference>
<feature type="region of interest" description="Domain I, interacts with DnaA modulators" evidence="8">
    <location>
        <begin position="1"/>
        <end position="106"/>
    </location>
</feature>
<evidence type="ECO:0000256" key="11">
    <source>
        <dbReference type="RuleBase" id="RU004227"/>
    </source>
</evidence>
<dbReference type="InterPro" id="IPR013317">
    <property type="entry name" value="DnaA_dom"/>
</dbReference>
<evidence type="ECO:0000256" key="2">
    <source>
        <dbReference type="ARBA" id="ARBA00022490"/>
    </source>
</evidence>
<dbReference type="SUPFAM" id="SSF48295">
    <property type="entry name" value="TrpR-like"/>
    <property type="match status" value="1"/>
</dbReference>
<evidence type="ECO:0000313" key="15">
    <source>
        <dbReference type="Proteomes" id="UP000177579"/>
    </source>
</evidence>
<dbReference type="GO" id="GO:0005737">
    <property type="term" value="C:cytoplasm"/>
    <property type="evidence" value="ECO:0007669"/>
    <property type="project" value="UniProtKB-SubCell"/>
</dbReference>
<evidence type="ECO:0000256" key="9">
    <source>
        <dbReference type="NCBIfam" id="TIGR00362"/>
    </source>
</evidence>
<comment type="similarity">
    <text evidence="1 8 11">Belongs to the DnaA family.</text>
</comment>
<keyword evidence="5 8" id="KW-0067">ATP-binding</keyword>
<dbReference type="GO" id="GO:0005886">
    <property type="term" value="C:plasma membrane"/>
    <property type="evidence" value="ECO:0007669"/>
    <property type="project" value="TreeGrafter"/>
</dbReference>
<feature type="domain" description="AAA+ ATPase" evidence="12">
    <location>
        <begin position="148"/>
        <end position="277"/>
    </location>
</feature>
<dbReference type="SMART" id="SM00382">
    <property type="entry name" value="AAA"/>
    <property type="match status" value="1"/>
</dbReference>
<dbReference type="CDD" id="cd06571">
    <property type="entry name" value="Bac_DnaA_C"/>
    <property type="match status" value="1"/>
</dbReference>
<protein>
    <recommendedName>
        <fullName evidence="8 9">Chromosomal replication initiator protein DnaA</fullName>
    </recommendedName>
</protein>
<keyword evidence="4 8" id="KW-0547">Nucleotide-binding</keyword>
<comment type="domain">
    <text evidence="8">Domain I is involved in oligomerization and binding regulators, domain II is flexibile and of varying length in different bacteria, domain III forms the AAA+ region, while domain IV binds dsDNA.</text>
</comment>
<dbReference type="NCBIfam" id="TIGR00362">
    <property type="entry name" value="DnaA"/>
    <property type="match status" value="1"/>
</dbReference>
<dbReference type="InterPro" id="IPR013159">
    <property type="entry name" value="DnaA_C"/>
</dbReference>
<comment type="subcellular location">
    <subcellularLocation>
        <location evidence="8">Cytoplasm</location>
    </subcellularLocation>
</comment>
<evidence type="ECO:0000256" key="8">
    <source>
        <dbReference type="HAMAP-Rule" id="MF_00377"/>
    </source>
</evidence>
<dbReference type="InterPro" id="IPR020591">
    <property type="entry name" value="Chromosome_initiator_DnaA-like"/>
</dbReference>
<dbReference type="InterPro" id="IPR010921">
    <property type="entry name" value="Trp_repressor/repl_initiator"/>
</dbReference>
<keyword evidence="2 8" id="KW-0963">Cytoplasm</keyword>
<evidence type="ECO:0000259" key="12">
    <source>
        <dbReference type="SMART" id="SM00382"/>
    </source>
</evidence>
<dbReference type="InterPro" id="IPR024633">
    <property type="entry name" value="DnaA_N_dom"/>
</dbReference>
<keyword evidence="3 8" id="KW-0235">DNA replication</keyword>
<feature type="binding site" evidence="8">
    <location>
        <position position="159"/>
    </location>
    <ligand>
        <name>ATP</name>
        <dbReference type="ChEBI" id="CHEBI:30616"/>
    </ligand>
</feature>
<dbReference type="PANTHER" id="PTHR30050">
    <property type="entry name" value="CHROMOSOMAL REPLICATION INITIATOR PROTEIN DNAA"/>
    <property type="match status" value="1"/>
</dbReference>
<evidence type="ECO:0000256" key="7">
    <source>
        <dbReference type="ARBA" id="ARBA00023125"/>
    </source>
</evidence>
<comment type="caution">
    <text evidence="14">The sequence shown here is derived from an EMBL/GenBank/DDBJ whole genome shotgun (WGS) entry which is preliminary data.</text>
</comment>
<dbReference type="GO" id="GO:0006270">
    <property type="term" value="P:DNA replication initiation"/>
    <property type="evidence" value="ECO:0007669"/>
    <property type="project" value="UniProtKB-UniRule"/>
</dbReference>
<comment type="function">
    <text evidence="8 10">Plays an essential role in the initiation and regulation of chromosomal replication. ATP-DnaA binds to the origin of replication (oriC) to initiate formation of the DNA replication initiation complex once per cell cycle. Binds the DnaA box (a 9 base pair repeat at the origin) and separates the double-stranded (ds)DNA. Forms a right-handed helical filament on oriC DNA; dsDNA binds to the exterior of the filament while single-stranded (ss)DNA is stabiized in the filament's interior. The ATP-DnaA-oriC complex binds and stabilizes one strand of the AT-rich DNA unwinding element (DUE), permitting loading of DNA polymerase. After initiation quickly degrades to an ADP-DnaA complex that is not apt for DNA replication. Binds acidic phospholipids.</text>
</comment>
<dbReference type="Gene3D" id="1.10.8.60">
    <property type="match status" value="1"/>
</dbReference>
<sequence>MNNDQLWQAVLGEIELNLSKANFTTWFKNTFVSSYENNEVIVCVPNTFTKAWLEKKYHNQISEALGNIVNEKIQKIFYKVEVRKTNPVGDLLKKIKIKKDENGNDQKLISINRFGLNNKYIFENFIVGKGNELAHAACQAVSANPGNAYNPLFIYGGVGLGKTHLLQAIGHEVLKTTDKIKYITCENFTNEYVQSIKTGKAKDFKDRYRNVDLLLIDDIQFMAGKDGTQEEFFHTFNELHQSNKQIIMTSDRPPKSIPALEKRLISRFEWGMIVDIVQPDIETRVAILEAKCKEKNYSLGPEILYYISNNISSNIRELEGALNRLIAYHEFNNSTPTIDSTKNVLSSLITNIQSKSITCKDILESVSKFFDVAHKEIIGKSRKKELVYPRQITMYLMRNEINTSYPTIGHELGGRDHTTAMHAFNKISKELDGNEKIKQDIESIKQRIYSIN</sequence>
<feature type="region of interest" description="Domain IV, binds dsDNA" evidence="8">
    <location>
        <begin position="330"/>
        <end position="452"/>
    </location>
</feature>
<dbReference type="Pfam" id="PF08299">
    <property type="entry name" value="Bac_DnaA_C"/>
    <property type="match status" value="1"/>
</dbReference>
<name>A0A1F5TQL2_9BACT</name>
<dbReference type="SMART" id="SM00760">
    <property type="entry name" value="Bac_DnaA_C"/>
    <property type="match status" value="1"/>
</dbReference>
<proteinExistence type="inferred from homology"/>
<evidence type="ECO:0000313" key="14">
    <source>
        <dbReference type="EMBL" id="OGF41137.1"/>
    </source>
</evidence>
<dbReference type="InterPro" id="IPR001957">
    <property type="entry name" value="Chromosome_initiator_DnaA"/>
</dbReference>
<dbReference type="GO" id="GO:0005524">
    <property type="term" value="F:ATP binding"/>
    <property type="evidence" value="ECO:0007669"/>
    <property type="project" value="UniProtKB-UniRule"/>
</dbReference>
<feature type="binding site" evidence="8">
    <location>
        <position position="161"/>
    </location>
    <ligand>
        <name>ATP</name>
        <dbReference type="ChEBI" id="CHEBI:30616"/>
    </ligand>
</feature>
<dbReference type="SUPFAM" id="SSF52540">
    <property type="entry name" value="P-loop containing nucleoside triphosphate hydrolases"/>
    <property type="match status" value="1"/>
</dbReference>
<dbReference type="PANTHER" id="PTHR30050:SF2">
    <property type="entry name" value="CHROMOSOMAL REPLICATION INITIATOR PROTEIN DNAA"/>
    <property type="match status" value="1"/>
</dbReference>
<keyword evidence="6 8" id="KW-0446">Lipid-binding</keyword>
<feature type="binding site" evidence="8">
    <location>
        <position position="162"/>
    </location>
    <ligand>
        <name>ATP</name>
        <dbReference type="ChEBI" id="CHEBI:30616"/>
    </ligand>
</feature>
<dbReference type="Pfam" id="PF11638">
    <property type="entry name" value="DnaA_N"/>
    <property type="match status" value="1"/>
</dbReference>
<dbReference type="AlphaFoldDB" id="A0A1F5TQL2"/>
<dbReference type="Proteomes" id="UP000177579">
    <property type="component" value="Unassembled WGS sequence"/>
</dbReference>
<feature type="binding site" evidence="8">
    <location>
        <position position="163"/>
    </location>
    <ligand>
        <name>ATP</name>
        <dbReference type="ChEBI" id="CHEBI:30616"/>
    </ligand>
</feature>
<dbReference type="GO" id="GO:0006275">
    <property type="term" value="P:regulation of DNA replication"/>
    <property type="evidence" value="ECO:0007669"/>
    <property type="project" value="UniProtKB-UniRule"/>
</dbReference>